<evidence type="ECO:0000313" key="2">
    <source>
        <dbReference type="Proteomes" id="UP000054770"/>
    </source>
</evidence>
<evidence type="ECO:0000313" key="1">
    <source>
        <dbReference type="EMBL" id="SAL86641.1"/>
    </source>
</evidence>
<dbReference type="EMBL" id="FCON02000237">
    <property type="protein sequence ID" value="SAL86641.1"/>
    <property type="molecule type" value="Genomic_DNA"/>
</dbReference>
<sequence>MDLDGVAFDFLIPSIKAFFDFCLPLGRAYVRKQVYQDGEFPSCQLQAQIVEESSVS</sequence>
<organism evidence="1 2">
    <name type="scientific">Caballeronia choica</name>
    <dbReference type="NCBI Taxonomy" id="326476"/>
    <lineage>
        <taxon>Bacteria</taxon>
        <taxon>Pseudomonadati</taxon>
        <taxon>Pseudomonadota</taxon>
        <taxon>Betaproteobacteria</taxon>
        <taxon>Burkholderiales</taxon>
        <taxon>Burkholderiaceae</taxon>
        <taxon>Caballeronia</taxon>
    </lineage>
</organism>
<gene>
    <name evidence="1" type="ORF">AWB68_08098</name>
</gene>
<keyword evidence="2" id="KW-1185">Reference proteome</keyword>
<dbReference type="Proteomes" id="UP000054770">
    <property type="component" value="Unassembled WGS sequence"/>
</dbReference>
<proteinExistence type="predicted"/>
<accession>A0A158L1W6</accession>
<name>A0A158L1W6_9BURK</name>
<dbReference type="AlphaFoldDB" id="A0A158L1W6"/>
<comment type="caution">
    <text evidence="1">The sequence shown here is derived from an EMBL/GenBank/DDBJ whole genome shotgun (WGS) entry which is preliminary data.</text>
</comment>
<reference evidence="1" key="1">
    <citation type="submission" date="2016-01" db="EMBL/GenBank/DDBJ databases">
        <authorList>
            <person name="Peeters C."/>
        </authorList>
    </citation>
    <scope>NUCLEOTIDE SEQUENCE [LARGE SCALE GENOMIC DNA]</scope>
    <source>
        <strain evidence="1">LMG 22940</strain>
    </source>
</reference>
<protein>
    <submittedName>
        <fullName evidence="1">Uncharacterized protein</fullName>
    </submittedName>
</protein>